<comment type="subcellular location">
    <subcellularLocation>
        <location evidence="2">Membrane</location>
        <topology evidence="2">Lipid-anchor</topology>
        <topology evidence="2">GPI-anchor</topology>
    </subcellularLocation>
    <subcellularLocation>
        <location evidence="1">Membrane</location>
        <topology evidence="1">Multi-pass membrane protein</topology>
    </subcellularLocation>
    <subcellularLocation>
        <location evidence="3">Secreted</location>
    </subcellularLocation>
</comment>
<evidence type="ECO:0000256" key="6">
    <source>
        <dbReference type="ARBA" id="ARBA00022622"/>
    </source>
</evidence>
<feature type="disulfide bond" evidence="14">
    <location>
        <begin position="46"/>
        <end position="77"/>
    </location>
</feature>
<evidence type="ECO:0000313" key="18">
    <source>
        <dbReference type="EMBL" id="KAJ6441453.1"/>
    </source>
</evidence>
<feature type="binding site" description="axial binding residue" evidence="14">
    <location>
        <position position="60"/>
    </location>
    <ligand>
        <name>heme</name>
        <dbReference type="ChEBI" id="CHEBI:30413"/>
    </ligand>
    <ligandPart>
        <name>Fe</name>
        <dbReference type="ChEBI" id="CHEBI:18248"/>
    </ligandPart>
</feature>
<keyword evidence="8" id="KW-0732">Signal</keyword>
<keyword evidence="7 16" id="KW-0812">Transmembrane</keyword>
<feature type="disulfide bond" evidence="14">
    <location>
        <begin position="65"/>
        <end position="98"/>
    </location>
</feature>
<dbReference type="Pfam" id="PF20684">
    <property type="entry name" value="Fung_rhodopsin"/>
    <property type="match status" value="1"/>
</dbReference>
<evidence type="ECO:0000256" key="8">
    <source>
        <dbReference type="ARBA" id="ARBA00022729"/>
    </source>
</evidence>
<feature type="domain" description="CFEM" evidence="17">
    <location>
        <begin position="14"/>
        <end position="129"/>
    </location>
</feature>
<feature type="disulfide bond" evidence="14">
    <location>
        <begin position="42"/>
        <end position="82"/>
    </location>
</feature>
<evidence type="ECO:0000259" key="17">
    <source>
        <dbReference type="PROSITE" id="PS52012"/>
    </source>
</evidence>
<keyword evidence="10 16" id="KW-0472">Membrane</keyword>
<feature type="disulfide bond" evidence="14">
    <location>
        <begin position="56"/>
        <end position="63"/>
    </location>
</feature>
<feature type="transmembrane region" description="Helical" evidence="16">
    <location>
        <begin position="344"/>
        <end position="367"/>
    </location>
</feature>
<evidence type="ECO:0000256" key="11">
    <source>
        <dbReference type="ARBA" id="ARBA00023157"/>
    </source>
</evidence>
<keyword evidence="14" id="KW-0408">Iron</keyword>
<dbReference type="Pfam" id="PF05730">
    <property type="entry name" value="CFEM"/>
    <property type="match status" value="1"/>
</dbReference>
<feature type="transmembrane region" description="Helical" evidence="16">
    <location>
        <begin position="187"/>
        <end position="211"/>
    </location>
</feature>
<sequence length="430" mass="47171">MGPWIASLSAAAALPYVQWLSERALPSAPVAAVNLTTSLPACAIPCLKSATAHSTCNATDLACICANTAIQDAARHCFHDECSLSDSLTSVNVTHSACGAPVRDKTAKWNQTIIPLGVVTIVIVVVRLVFKQFFSAKGRLCSDDWAIMGTLAICIAGMVVGVQGLTANGLGKDVWTLTTNEISNVAFYLYIMEILYFAGMSLIKLSLSLFYLHIFSGPIIRKLLWATVVFNILYGFVFVIAAIFQCSPIDFYWERYRDDMHGTCVNINVFGWLNAAIGVAIDLWMLGLPLSQVIPLRLHWKKKIGVAIMFLLGTFVTVVSILRLQSLILFANSNNPTWDQWATAYWSVIEVNVGMICTCLPSLRLILVRLFPRIFGSSKHATYDKENRDHGGKPGHNVAVDLAEHEHAQEGTSPHSGDHTAQDVDRIWGT</sequence>
<dbReference type="EMBL" id="JAQHRD010000004">
    <property type="protein sequence ID" value="KAJ6441453.1"/>
    <property type="molecule type" value="Genomic_DNA"/>
</dbReference>
<keyword evidence="12" id="KW-0449">Lipoprotein</keyword>
<evidence type="ECO:0000313" key="19">
    <source>
        <dbReference type="Proteomes" id="UP001163105"/>
    </source>
</evidence>
<protein>
    <submittedName>
        <fullName evidence="18">Extracellular membrane protein, 8-cysteine region, CFEM</fullName>
    </submittedName>
</protein>
<feature type="compositionally biased region" description="Basic and acidic residues" evidence="15">
    <location>
        <begin position="416"/>
        <end position="430"/>
    </location>
</feature>
<evidence type="ECO:0000256" key="4">
    <source>
        <dbReference type="ARBA" id="ARBA00010031"/>
    </source>
</evidence>
<dbReference type="InterPro" id="IPR008427">
    <property type="entry name" value="Extracellular_membr_CFEM_dom"/>
</dbReference>
<keyword evidence="9 16" id="KW-1133">Transmembrane helix</keyword>
<evidence type="ECO:0000256" key="15">
    <source>
        <dbReference type="SAM" id="MobiDB-lite"/>
    </source>
</evidence>
<dbReference type="SMART" id="SM00747">
    <property type="entry name" value="CFEM"/>
    <property type="match status" value="1"/>
</dbReference>
<gene>
    <name evidence="18" type="ORF">O9K51_05004</name>
</gene>
<evidence type="ECO:0000256" key="14">
    <source>
        <dbReference type="PROSITE-ProRule" id="PRU01356"/>
    </source>
</evidence>
<comment type="caution">
    <text evidence="18">The sequence shown here is derived from an EMBL/GenBank/DDBJ whole genome shotgun (WGS) entry which is preliminary data.</text>
</comment>
<evidence type="ECO:0000256" key="9">
    <source>
        <dbReference type="ARBA" id="ARBA00022989"/>
    </source>
</evidence>
<dbReference type="GO" id="GO:0005576">
    <property type="term" value="C:extracellular region"/>
    <property type="evidence" value="ECO:0007669"/>
    <property type="project" value="UniProtKB-SubCell"/>
</dbReference>
<dbReference type="PROSITE" id="PS52012">
    <property type="entry name" value="CFEM"/>
    <property type="match status" value="1"/>
</dbReference>
<keyword evidence="5" id="KW-0964">Secreted</keyword>
<dbReference type="InterPro" id="IPR052337">
    <property type="entry name" value="SAT4-like"/>
</dbReference>
<feature type="transmembrane region" description="Helical" evidence="16">
    <location>
        <begin position="265"/>
        <end position="284"/>
    </location>
</feature>
<evidence type="ECO:0000256" key="13">
    <source>
        <dbReference type="ARBA" id="ARBA00038359"/>
    </source>
</evidence>
<proteinExistence type="inferred from homology"/>
<dbReference type="PANTHER" id="PTHR33048:SF143">
    <property type="entry name" value="EXTRACELLULAR MEMBRANE PROTEIN CFEM DOMAIN-CONTAINING PROTEIN-RELATED"/>
    <property type="match status" value="1"/>
</dbReference>
<keyword evidence="14" id="KW-0349">Heme</keyword>
<accession>A0AB34FRJ5</accession>
<evidence type="ECO:0000256" key="10">
    <source>
        <dbReference type="ARBA" id="ARBA00023136"/>
    </source>
</evidence>
<dbReference type="InterPro" id="IPR049326">
    <property type="entry name" value="Rhodopsin_dom_fungi"/>
</dbReference>
<dbReference type="GO" id="GO:0098552">
    <property type="term" value="C:side of membrane"/>
    <property type="evidence" value="ECO:0007669"/>
    <property type="project" value="UniProtKB-KW"/>
</dbReference>
<feature type="transmembrane region" description="Helical" evidence="16">
    <location>
        <begin position="146"/>
        <end position="167"/>
    </location>
</feature>
<comment type="similarity">
    <text evidence="13">Belongs to the SAT4 family.</text>
</comment>
<comment type="similarity">
    <text evidence="4">Belongs to the RBT5 family.</text>
</comment>
<evidence type="ECO:0000256" key="2">
    <source>
        <dbReference type="ARBA" id="ARBA00004589"/>
    </source>
</evidence>
<feature type="transmembrane region" description="Helical" evidence="16">
    <location>
        <begin position="113"/>
        <end position="134"/>
    </location>
</feature>
<dbReference type="PANTHER" id="PTHR33048">
    <property type="entry name" value="PTH11-LIKE INTEGRAL MEMBRANE PROTEIN (AFU_ORTHOLOGUE AFUA_5G11245)"/>
    <property type="match status" value="1"/>
</dbReference>
<reference evidence="18" key="1">
    <citation type="submission" date="2023-01" db="EMBL/GenBank/DDBJ databases">
        <title>The growth and conidiation of Purpureocillium lavendulum are regulated by nitrogen source and histone H3K14 acetylation.</title>
        <authorList>
            <person name="Tang P."/>
            <person name="Han J."/>
            <person name="Zhang C."/>
            <person name="Tang P."/>
            <person name="Qi F."/>
            <person name="Zhang K."/>
            <person name="Liang L."/>
        </authorList>
    </citation>
    <scope>NUCLEOTIDE SEQUENCE</scope>
    <source>
        <strain evidence="18">YMF1.00683</strain>
    </source>
</reference>
<evidence type="ECO:0000256" key="16">
    <source>
        <dbReference type="SAM" id="Phobius"/>
    </source>
</evidence>
<evidence type="ECO:0000256" key="12">
    <source>
        <dbReference type="ARBA" id="ARBA00023288"/>
    </source>
</evidence>
<feature type="transmembrane region" description="Helical" evidence="16">
    <location>
        <begin position="304"/>
        <end position="324"/>
    </location>
</feature>
<name>A0AB34FRJ5_9HYPO</name>
<keyword evidence="6" id="KW-0336">GPI-anchor</keyword>
<keyword evidence="11 14" id="KW-1015">Disulfide bond</keyword>
<evidence type="ECO:0000256" key="5">
    <source>
        <dbReference type="ARBA" id="ARBA00022525"/>
    </source>
</evidence>
<evidence type="ECO:0000256" key="3">
    <source>
        <dbReference type="ARBA" id="ARBA00004613"/>
    </source>
</evidence>
<dbReference type="Proteomes" id="UP001163105">
    <property type="component" value="Unassembled WGS sequence"/>
</dbReference>
<organism evidence="18 19">
    <name type="scientific">Purpureocillium lavendulum</name>
    <dbReference type="NCBI Taxonomy" id="1247861"/>
    <lineage>
        <taxon>Eukaryota</taxon>
        <taxon>Fungi</taxon>
        <taxon>Dikarya</taxon>
        <taxon>Ascomycota</taxon>
        <taxon>Pezizomycotina</taxon>
        <taxon>Sordariomycetes</taxon>
        <taxon>Hypocreomycetidae</taxon>
        <taxon>Hypocreales</taxon>
        <taxon>Ophiocordycipitaceae</taxon>
        <taxon>Purpureocillium</taxon>
    </lineage>
</organism>
<feature type="region of interest" description="Disordered" evidence="15">
    <location>
        <begin position="407"/>
        <end position="430"/>
    </location>
</feature>
<keyword evidence="14" id="KW-0479">Metal-binding</keyword>
<keyword evidence="6" id="KW-0325">Glycoprotein</keyword>
<feature type="transmembrane region" description="Helical" evidence="16">
    <location>
        <begin position="223"/>
        <end position="245"/>
    </location>
</feature>
<evidence type="ECO:0000256" key="7">
    <source>
        <dbReference type="ARBA" id="ARBA00022692"/>
    </source>
</evidence>
<dbReference type="GO" id="GO:0046872">
    <property type="term" value="F:metal ion binding"/>
    <property type="evidence" value="ECO:0007669"/>
    <property type="project" value="UniProtKB-UniRule"/>
</dbReference>
<evidence type="ECO:0000256" key="1">
    <source>
        <dbReference type="ARBA" id="ARBA00004141"/>
    </source>
</evidence>
<dbReference type="AlphaFoldDB" id="A0AB34FRJ5"/>
<keyword evidence="19" id="KW-1185">Reference proteome</keyword>